<dbReference type="GO" id="GO:0010499">
    <property type="term" value="P:proteasomal ubiquitin-independent protein catabolic process"/>
    <property type="evidence" value="ECO:0007669"/>
    <property type="project" value="TreeGrafter"/>
</dbReference>
<dbReference type="PANTHER" id="PTHR32170:SF3">
    <property type="entry name" value="PROTEASOME ACTIVATOR COMPLEX SUBUNIT 4"/>
    <property type="match status" value="1"/>
</dbReference>
<evidence type="ECO:0000259" key="10">
    <source>
        <dbReference type="Pfam" id="PF16507"/>
    </source>
</evidence>
<feature type="domain" description="Proteasome activator Blm10 middle HEAT repeats region" evidence="10">
    <location>
        <begin position="251"/>
        <end position="431"/>
    </location>
</feature>
<dbReference type="Pfam" id="PF11919">
    <property type="entry name" value="PSME4_C"/>
    <property type="match status" value="1"/>
</dbReference>
<protein>
    <submittedName>
        <fullName evidence="12">PSME4 protein</fullName>
    </submittedName>
</protein>
<dbReference type="GO" id="GO:0016607">
    <property type="term" value="C:nuclear speck"/>
    <property type="evidence" value="ECO:0007669"/>
    <property type="project" value="UniProtKB-SubCell"/>
</dbReference>
<dbReference type="InterPro" id="IPR011989">
    <property type="entry name" value="ARM-like"/>
</dbReference>
<evidence type="ECO:0000256" key="6">
    <source>
        <dbReference type="ARBA" id="ARBA00022763"/>
    </source>
</evidence>
<evidence type="ECO:0000256" key="8">
    <source>
        <dbReference type="ARBA" id="ARBA00023242"/>
    </source>
</evidence>
<accession>A0A836EID6</accession>
<dbReference type="GO" id="GO:0016504">
    <property type="term" value="F:peptidase activator activity"/>
    <property type="evidence" value="ECO:0007669"/>
    <property type="project" value="InterPro"/>
</dbReference>
<evidence type="ECO:0000313" key="12">
    <source>
        <dbReference type="EMBL" id="KAG5313530.1"/>
    </source>
</evidence>
<organism evidence="12 13">
    <name type="scientific">Pseudoatta argentina</name>
    <dbReference type="NCBI Taxonomy" id="621737"/>
    <lineage>
        <taxon>Eukaryota</taxon>
        <taxon>Metazoa</taxon>
        <taxon>Ecdysozoa</taxon>
        <taxon>Arthropoda</taxon>
        <taxon>Hexapoda</taxon>
        <taxon>Insecta</taxon>
        <taxon>Pterygota</taxon>
        <taxon>Neoptera</taxon>
        <taxon>Endopterygota</taxon>
        <taxon>Hymenoptera</taxon>
        <taxon>Apocrita</taxon>
        <taxon>Aculeata</taxon>
        <taxon>Formicoidea</taxon>
        <taxon>Formicidae</taxon>
        <taxon>Myrmicinae</taxon>
        <taxon>Pseudoatta</taxon>
    </lineage>
</organism>
<feature type="non-terminal residue" evidence="12">
    <location>
        <position position="1756"/>
    </location>
</feature>
<evidence type="ECO:0000256" key="4">
    <source>
        <dbReference type="ARBA" id="ARBA00022490"/>
    </source>
</evidence>
<keyword evidence="6" id="KW-0227">DNA damage</keyword>
<reference evidence="12" key="1">
    <citation type="submission" date="2020-02" db="EMBL/GenBank/DDBJ databases">
        <title>Relaxed selection underlies rapid genomic changes in the transitions from sociality to social parasitism in ants.</title>
        <authorList>
            <person name="Bi X."/>
        </authorList>
    </citation>
    <scope>NUCLEOTIDE SEQUENCE</scope>
    <source>
        <strain evidence="12">BGI-DK2014c</strain>
        <tissue evidence="12">Whole body</tissue>
    </source>
</reference>
<dbReference type="GO" id="GO:0005829">
    <property type="term" value="C:cytosol"/>
    <property type="evidence" value="ECO:0007669"/>
    <property type="project" value="TreeGrafter"/>
</dbReference>
<dbReference type="InterPro" id="IPR055455">
    <property type="entry name" value="HEAT_PSME4"/>
</dbReference>
<dbReference type="EMBL" id="JAANIA010002525">
    <property type="protein sequence ID" value="KAG5313530.1"/>
    <property type="molecule type" value="Genomic_DNA"/>
</dbReference>
<evidence type="ECO:0000256" key="3">
    <source>
        <dbReference type="ARBA" id="ARBA00005739"/>
    </source>
</evidence>
<keyword evidence="7" id="KW-0234">DNA repair</keyword>
<keyword evidence="5" id="KW-0677">Repeat</keyword>
<dbReference type="InterPro" id="IPR021843">
    <property type="entry name" value="PSME4_C"/>
</dbReference>
<evidence type="ECO:0000256" key="5">
    <source>
        <dbReference type="ARBA" id="ARBA00022737"/>
    </source>
</evidence>
<dbReference type="GO" id="GO:0006281">
    <property type="term" value="P:DNA repair"/>
    <property type="evidence" value="ECO:0007669"/>
    <property type="project" value="UniProtKB-KW"/>
</dbReference>
<evidence type="ECO:0000259" key="11">
    <source>
        <dbReference type="Pfam" id="PF23096"/>
    </source>
</evidence>
<keyword evidence="4" id="KW-0963">Cytoplasm</keyword>
<evidence type="ECO:0000256" key="7">
    <source>
        <dbReference type="ARBA" id="ARBA00023204"/>
    </source>
</evidence>
<name>A0A836EID6_9HYME</name>
<feature type="domain" description="Proteasome activator complex subunit 4 C-terminal" evidence="9">
    <location>
        <begin position="1668"/>
        <end position="1756"/>
    </location>
</feature>
<evidence type="ECO:0000259" key="9">
    <source>
        <dbReference type="Pfam" id="PF11919"/>
    </source>
</evidence>
<dbReference type="InterPro" id="IPR016024">
    <property type="entry name" value="ARM-type_fold"/>
</dbReference>
<evidence type="ECO:0000256" key="1">
    <source>
        <dbReference type="ARBA" id="ARBA00004324"/>
    </source>
</evidence>
<dbReference type="Gene3D" id="1.25.10.10">
    <property type="entry name" value="Leucine-rich Repeat Variant"/>
    <property type="match status" value="1"/>
</dbReference>
<feature type="non-terminal residue" evidence="12">
    <location>
        <position position="1"/>
    </location>
</feature>
<feature type="domain" description="Proteasome activator Blm10 middle HEAT repeats region" evidence="10">
    <location>
        <begin position="432"/>
        <end position="725"/>
    </location>
</feature>
<dbReference type="InterPro" id="IPR032430">
    <property type="entry name" value="Blm10_mid"/>
</dbReference>
<comment type="caution">
    <text evidence="12">The sequence shown here is derived from an EMBL/GenBank/DDBJ whole genome shotgun (WGS) entry which is preliminary data.</text>
</comment>
<comment type="subcellular location">
    <subcellularLocation>
        <location evidence="2">Cytoplasm</location>
    </subcellularLocation>
    <subcellularLocation>
        <location evidence="1">Nucleus speckle</location>
    </subcellularLocation>
</comment>
<keyword evidence="13" id="KW-1185">Reference proteome</keyword>
<dbReference type="SUPFAM" id="SSF48371">
    <property type="entry name" value="ARM repeat"/>
    <property type="match status" value="2"/>
</dbReference>
<evidence type="ECO:0000256" key="2">
    <source>
        <dbReference type="ARBA" id="ARBA00004496"/>
    </source>
</evidence>
<dbReference type="Pfam" id="PF16507">
    <property type="entry name" value="HEAT_PSME4_mid"/>
    <property type="match status" value="2"/>
</dbReference>
<dbReference type="Proteomes" id="UP000668214">
    <property type="component" value="Unassembled WGS sequence"/>
</dbReference>
<dbReference type="Pfam" id="PF23096">
    <property type="entry name" value="HEAT_PSME4"/>
    <property type="match status" value="1"/>
</dbReference>
<evidence type="ECO:0000313" key="13">
    <source>
        <dbReference type="Proteomes" id="UP000668214"/>
    </source>
</evidence>
<comment type="similarity">
    <text evidence="3">Belongs to the BLM10 family.</text>
</comment>
<keyword evidence="8" id="KW-0539">Nucleus</keyword>
<dbReference type="PANTHER" id="PTHR32170">
    <property type="entry name" value="PROTEASOME ACTIVATOR COMPLEX SUBUNIT 4"/>
    <property type="match status" value="1"/>
</dbReference>
<feature type="domain" description="Proteasome activator complex subunit 4-like HEAT repeat-like" evidence="11">
    <location>
        <begin position="1080"/>
        <end position="1367"/>
    </location>
</feature>
<dbReference type="InterPro" id="IPR035309">
    <property type="entry name" value="PSME4"/>
</dbReference>
<dbReference type="GO" id="GO:0070628">
    <property type="term" value="F:proteasome binding"/>
    <property type="evidence" value="ECO:0007669"/>
    <property type="project" value="InterPro"/>
</dbReference>
<proteinExistence type="inferred from homology"/>
<sequence length="1756" mass="202460">MMNECDRDAENDSMMSSLSSFKTDFAEFRPQKELVYNKLLPYANELDAESRIWLAEIKGNLGRAVMLRELTPGCVFWSNRLNLYIELYGMKFSKKDHIAFIKLMYELVTIANLDPNLINKFSTTLVLLLKKKKLISPDELELPWRPLYKIMTHCLQRNTIGIHRNLLWLKTLLHCVIYSVKIYFPLSATQEILDELRPKLCPHDGLTMCTSLQILECFLPLQLSPEHHSIGYQLWFDEYMTMWKVCHNGPQWENNMMCLIARLAAFNIGERYTKPTWETPIPDNYKLTDPDVDAFVKSILPVAMTAMFNKFCINDACQALQYLATMRPNLVIPDMLDRMHSTFDSLTEPHKLTASMICMVAVARPMVQGSRNINKGYAYSEGPMHVLPLLFSLLPGIDPNDVGKTFATFRLISVYATLIPIVDSSRSTAIMTEEERIVCEATSRFEDFVLQFLDRVFMFIDSSSSENVRLENRSGNSKSKLESIAEVALSGVCATLLREMSDAIFESALHKLRTFMTERVLETKVAGQLAAAVYNTFSHINGCDTLRALLPTLTQTILSLVSEEEDILKEENLDHRLLHAMLILSAIVDTPGNNLIPHMDTLFKVLDRVLLLRSMDGNKLACHLLKSILSSLSMITPWQYRSNKRDYNDSNYPYVREWGQSVDLDNFCINWYIPGEEEIAAIQRIFSRYLMVQIDKLNRYCKDTSILSREELFASLNIVCSIIRGSESVLPLWTETPLELVKSSVKWNVPIIPTCGIKRHITMPDGSNVRYYLVEVMSQIQRVMLENAEDNTKSFFGLIRIWTSLLLGKIRLRERDGRRKGFLAIKKTFEDRLVGNKSHIASVIMDRCDIQHEIRSIAQSVALTETHKRIIFELFTLAVGRYADVRSKAQASLFSAFKTFPYSYTLIMPRFIDILRKDTEEHHDAYKGVLYILLGPQHAPIITQGDLDILTSLWPAIVLSKPSEKLSVIRLKQNIVDTISKYFCLNTLELEISDTCSTAAQALWKHFPQPALLQPDQNEIEEGAWNLKQLNQSNLKAYSNLLDELLRCILEESLHWRHRLMAMTFIRDLVHPNQVYSAKLVRYFLQALIHDSLQERKIATRVVTFMLKQQKRKHLKITVDIHNLSDESIKEGKSQNIMPGIRADNSWLQYNYETRPLTAKQWDESRYVHQPYIGYYVWPKILEVYAPSFQQPCLDPEIRELTDCEREIYSFFDDPQNIEKLVNYFSLEEKKGKDKFSTLRCVLFKGVFRNHGIVHLKHFLPHLQRLVMDKHESSQRCAAEIAAGIVRGAKHWPFQMTFDLWQALLPIIRIAIANLTEETVIDWGVCFATMQQHRDPNRHHWLLECLMEDPPLKDSFVECGRLYVLQSALNQQSWRVMELLQRLLVRLENRLLTNPFQNVRERLGSVLVTIFNADLRFSHNTTDIVIPRMQTLIDKIVPKLEQLKKDDIDKPSNLDKDETLLEKVANVSVDESKKTSRVEEQETPIRLLKTVCKWITISLAPSQYIMSPGFYQIFPIICQLENSEADEELNKSCLRTLATLAQAFTLPEDMLIALTAVKKVSEHSSWSARFTSLEFLQVLVFHNMGIILSNALWTNCVKDTVLHLLEDDRLEVREKASQVLGGLLHCTFITDHEQLLEEFKRKARTRLQKKNNSNNSDALGNKNDAIRIRHGGVLGLCAFIHAHPYDVPKYVPSVFEHLGLHMNDPQPIPMTIRKTLSDFKRTHYDGWTGMRGHAQCFTEEQLTVLQDLTVPPSYYA</sequence>
<gene>
    <name evidence="12" type="primary">Psme4</name>
    <name evidence="12" type="ORF">G6Z78_0005964</name>
</gene>